<dbReference type="InterPro" id="IPR036890">
    <property type="entry name" value="HATPase_C_sf"/>
</dbReference>
<evidence type="ECO:0000259" key="11">
    <source>
        <dbReference type="PROSITE" id="PS50109"/>
    </source>
</evidence>
<dbReference type="InterPro" id="IPR036097">
    <property type="entry name" value="HisK_dim/P_sf"/>
</dbReference>
<evidence type="ECO:0000313" key="12">
    <source>
        <dbReference type="EMBL" id="ASQ30121.1"/>
    </source>
</evidence>
<dbReference type="SUPFAM" id="SSF47384">
    <property type="entry name" value="Homodimeric domain of signal transducing histidine kinase"/>
    <property type="match status" value="1"/>
</dbReference>
<dbReference type="GO" id="GO:0000155">
    <property type="term" value="F:phosphorelay sensor kinase activity"/>
    <property type="evidence" value="ECO:0007669"/>
    <property type="project" value="InterPro"/>
</dbReference>
<evidence type="ECO:0000256" key="2">
    <source>
        <dbReference type="ARBA" id="ARBA00004141"/>
    </source>
</evidence>
<keyword evidence="9 10" id="KW-0472">Membrane</keyword>
<dbReference type="PANTHER" id="PTHR45528">
    <property type="entry name" value="SENSOR HISTIDINE KINASE CPXA"/>
    <property type="match status" value="1"/>
</dbReference>
<comment type="catalytic activity">
    <reaction evidence="1">
        <text>ATP + protein L-histidine = ADP + protein N-phospho-L-histidine.</text>
        <dbReference type="EC" id="2.7.13.3"/>
    </reaction>
</comment>
<dbReference type="InterPro" id="IPR047994">
    <property type="entry name" value="ArsS-like"/>
</dbReference>
<keyword evidence="6 10" id="KW-0812">Transmembrane</keyword>
<comment type="subcellular location">
    <subcellularLocation>
        <location evidence="2">Membrane</location>
        <topology evidence="2">Multi-pass membrane protein</topology>
    </subcellularLocation>
</comment>
<dbReference type="PANTHER" id="PTHR45528:SF12">
    <property type="entry name" value="SENSOR HISTIDINE KINASE ARSS"/>
    <property type="match status" value="1"/>
</dbReference>
<feature type="domain" description="Histidine kinase" evidence="11">
    <location>
        <begin position="213"/>
        <end position="383"/>
    </location>
</feature>
<dbReference type="InterPro" id="IPR050398">
    <property type="entry name" value="HssS/ArlS-like"/>
</dbReference>
<evidence type="ECO:0000256" key="1">
    <source>
        <dbReference type="ARBA" id="ARBA00000085"/>
    </source>
</evidence>
<sequence>MKYYSTRTKITIAFSLAFFFICMFFIVTVYLEIQKNNKKLNEQQQHFVDNILNNYNASYDKDIIVYLQSTGFKILHDDELAQRVKKHGTVSFSTVKFYGEFKLISYKNQLFLWLKNSQYDLVLYINRAYISFEFLLFGFLLAIFFFLLLYFAIMEYLNPLKILSNQIDQIMKGKKFTSYKYKQDEIGKIAFEFFNILDKNQNLLYSRQFFLRAIMHELKTPIGKGMIIAQLLNDEKQKNRLLKVFKRLDSLINESAKMENLFSKSYVLEPKEYKFKELVMAAKDLLMIDDFDNKVIIARGEDIKLTADIETCALVLKNLIDNAIKYSLDGICIIECFDEYVIVKNKAKAPLKYKFEEYTKAFVREKGNKQKGMGLGLYIVDQICSMCNLSLNYSFENYYHIFKISRVKYGQ</sequence>
<evidence type="ECO:0000256" key="10">
    <source>
        <dbReference type="SAM" id="Phobius"/>
    </source>
</evidence>
<dbReference type="EC" id="2.7.13.3" evidence="3"/>
<dbReference type="Proteomes" id="UP000201169">
    <property type="component" value="Chromosome"/>
</dbReference>
<dbReference type="InterPro" id="IPR003661">
    <property type="entry name" value="HisK_dim/P_dom"/>
</dbReference>
<evidence type="ECO:0000256" key="9">
    <source>
        <dbReference type="ARBA" id="ARBA00023136"/>
    </source>
</evidence>
<evidence type="ECO:0000313" key="13">
    <source>
        <dbReference type="Proteomes" id="UP000201169"/>
    </source>
</evidence>
<evidence type="ECO:0000256" key="7">
    <source>
        <dbReference type="ARBA" id="ARBA00022777"/>
    </source>
</evidence>
<dbReference type="SUPFAM" id="SSF55874">
    <property type="entry name" value="ATPase domain of HSP90 chaperone/DNA topoisomerase II/histidine kinase"/>
    <property type="match status" value="1"/>
</dbReference>
<feature type="transmembrane region" description="Helical" evidence="10">
    <location>
        <begin position="12"/>
        <end position="31"/>
    </location>
</feature>
<keyword evidence="13" id="KW-1185">Reference proteome</keyword>
<accession>A0A222MWH7</accession>
<evidence type="ECO:0000256" key="6">
    <source>
        <dbReference type="ARBA" id="ARBA00022692"/>
    </source>
</evidence>
<dbReference type="InterPro" id="IPR005467">
    <property type="entry name" value="His_kinase_dom"/>
</dbReference>
<dbReference type="RefSeq" id="WP_094324902.1">
    <property type="nucleotide sequence ID" value="NZ_CP022347.1"/>
</dbReference>
<keyword evidence="4" id="KW-0597">Phosphoprotein</keyword>
<dbReference type="OrthoDB" id="9812241at2"/>
<dbReference type="AlphaFoldDB" id="A0A222MWH7"/>
<keyword evidence="8 10" id="KW-1133">Transmembrane helix</keyword>
<evidence type="ECO:0000256" key="4">
    <source>
        <dbReference type="ARBA" id="ARBA00022553"/>
    </source>
</evidence>
<dbReference type="GO" id="GO:0016020">
    <property type="term" value="C:membrane"/>
    <property type="evidence" value="ECO:0007669"/>
    <property type="project" value="UniProtKB-SubCell"/>
</dbReference>
<evidence type="ECO:0000256" key="3">
    <source>
        <dbReference type="ARBA" id="ARBA00012438"/>
    </source>
</evidence>
<protein>
    <recommendedName>
        <fullName evidence="3">histidine kinase</fullName>
        <ecNumber evidence="3">2.7.13.3</ecNumber>
    </recommendedName>
</protein>
<proteinExistence type="predicted"/>
<keyword evidence="5" id="KW-0808">Transferase</keyword>
<organism evidence="12 13">
    <name type="scientific">Campylobacter avium LMG 24591</name>
    <dbReference type="NCBI Taxonomy" id="522484"/>
    <lineage>
        <taxon>Bacteria</taxon>
        <taxon>Pseudomonadati</taxon>
        <taxon>Campylobacterota</taxon>
        <taxon>Epsilonproteobacteria</taxon>
        <taxon>Campylobacterales</taxon>
        <taxon>Campylobacteraceae</taxon>
        <taxon>Campylobacter</taxon>
    </lineage>
</organism>
<dbReference type="NCBIfam" id="NF038389">
    <property type="entry name" value="ArsS_fam_HK"/>
    <property type="match status" value="1"/>
</dbReference>
<feature type="transmembrane region" description="Helical" evidence="10">
    <location>
        <begin position="134"/>
        <end position="153"/>
    </location>
</feature>
<dbReference type="EMBL" id="CP022347">
    <property type="protein sequence ID" value="ASQ30121.1"/>
    <property type="molecule type" value="Genomic_DNA"/>
</dbReference>
<dbReference type="Gene3D" id="3.30.565.10">
    <property type="entry name" value="Histidine kinase-like ATPase, C-terminal domain"/>
    <property type="match status" value="1"/>
</dbReference>
<dbReference type="CDD" id="cd00082">
    <property type="entry name" value="HisKA"/>
    <property type="match status" value="1"/>
</dbReference>
<dbReference type="Gene3D" id="1.10.287.130">
    <property type="match status" value="1"/>
</dbReference>
<name>A0A222MWH7_9BACT</name>
<gene>
    <name evidence="12" type="primary">racS</name>
    <name evidence="12" type="ORF">CAV_0454</name>
</gene>
<evidence type="ECO:0000256" key="5">
    <source>
        <dbReference type="ARBA" id="ARBA00022679"/>
    </source>
</evidence>
<dbReference type="KEGG" id="cavi:CAV_0454"/>
<keyword evidence="7 12" id="KW-0418">Kinase</keyword>
<reference evidence="12 13" key="1">
    <citation type="submission" date="2017-07" db="EMBL/GenBank/DDBJ databases">
        <title>Analysis of two Campylobacter avium genomes and identification of a novel hippuricase gene.</title>
        <authorList>
            <person name="Miller W.G."/>
            <person name="Chapman M.H."/>
            <person name="Yee E."/>
            <person name="Revez J."/>
            <person name="Bono J.L."/>
            <person name="Rossi M."/>
        </authorList>
    </citation>
    <scope>NUCLEOTIDE SEQUENCE [LARGE SCALE GENOMIC DNA]</scope>
    <source>
        <strain evidence="12 13">LMG 24591</strain>
    </source>
</reference>
<evidence type="ECO:0000256" key="8">
    <source>
        <dbReference type="ARBA" id="ARBA00022989"/>
    </source>
</evidence>
<dbReference type="PROSITE" id="PS50109">
    <property type="entry name" value="HIS_KIN"/>
    <property type="match status" value="1"/>
</dbReference>